<evidence type="ECO:0000256" key="6">
    <source>
        <dbReference type="ARBA" id="ARBA00039954"/>
    </source>
</evidence>
<protein>
    <recommendedName>
        <fullName evidence="6">LRP2-binding protein</fullName>
    </recommendedName>
</protein>
<comment type="function">
    <text evidence="5">May act as an adapter that regulates LRP2 function.</text>
</comment>
<dbReference type="OrthoDB" id="2384430at2759"/>
<dbReference type="EMBL" id="AFYH01236165">
    <property type="status" value="NOT_ANNOTATED_CDS"/>
    <property type="molecule type" value="Genomic_DNA"/>
</dbReference>
<dbReference type="FunCoup" id="M3XJA9">
    <property type="interactions" value="54"/>
</dbReference>
<dbReference type="Gene3D" id="1.25.40.10">
    <property type="entry name" value="Tetratricopeptide repeat domain"/>
    <property type="match status" value="1"/>
</dbReference>
<reference evidence="7" key="3">
    <citation type="submission" date="2025-09" db="UniProtKB">
        <authorList>
            <consortium name="Ensembl"/>
        </authorList>
    </citation>
    <scope>IDENTIFICATION</scope>
</reference>
<dbReference type="STRING" id="7897.ENSLACP00000022815"/>
<evidence type="ECO:0000256" key="4">
    <source>
        <dbReference type="ARBA" id="ARBA00022803"/>
    </source>
</evidence>
<dbReference type="SMART" id="SM00671">
    <property type="entry name" value="SEL1"/>
    <property type="match status" value="5"/>
</dbReference>
<reference evidence="8" key="1">
    <citation type="submission" date="2011-08" db="EMBL/GenBank/DDBJ databases">
        <title>The draft genome of Latimeria chalumnae.</title>
        <authorList>
            <person name="Di Palma F."/>
            <person name="Alfoldi J."/>
            <person name="Johnson J."/>
            <person name="Berlin A."/>
            <person name="Gnerre S."/>
            <person name="Jaffe D."/>
            <person name="MacCallum I."/>
            <person name="Young S."/>
            <person name="Walker B.J."/>
            <person name="Lander E."/>
            <person name="Lindblad-Toh K."/>
        </authorList>
    </citation>
    <scope>NUCLEOTIDE SEQUENCE [LARGE SCALE GENOMIC DNA]</scope>
    <source>
        <strain evidence="8">Wild caught</strain>
    </source>
</reference>
<dbReference type="EMBL" id="AFYH01236167">
    <property type="status" value="NOT_ANNOTATED_CDS"/>
    <property type="molecule type" value="Genomic_DNA"/>
</dbReference>
<dbReference type="Ensembl" id="ENSLACT00000026555.1">
    <property type="protein sequence ID" value="ENSLACP00000022815.1"/>
    <property type="gene ID" value="ENSLACG00000004657.2"/>
</dbReference>
<proteinExistence type="predicted"/>
<evidence type="ECO:0000256" key="1">
    <source>
        <dbReference type="ARBA" id="ARBA00004496"/>
    </source>
</evidence>
<comment type="subcellular location">
    <subcellularLocation>
        <location evidence="1">Cytoplasm</location>
    </subcellularLocation>
</comment>
<dbReference type="InterPro" id="IPR011990">
    <property type="entry name" value="TPR-like_helical_dom_sf"/>
</dbReference>
<evidence type="ECO:0000256" key="5">
    <source>
        <dbReference type="ARBA" id="ARBA00037614"/>
    </source>
</evidence>
<dbReference type="SUPFAM" id="SSF81901">
    <property type="entry name" value="HCP-like"/>
    <property type="match status" value="2"/>
</dbReference>
<keyword evidence="8" id="KW-1185">Reference proteome</keyword>
<dbReference type="Proteomes" id="UP000008672">
    <property type="component" value="Unassembled WGS sequence"/>
</dbReference>
<dbReference type="PANTHER" id="PTHR44554">
    <property type="entry name" value="LRP2-BINDING PROTEIN"/>
    <property type="match status" value="1"/>
</dbReference>
<dbReference type="CTD" id="55805"/>
<dbReference type="EMBL" id="AFYH01236164">
    <property type="status" value="NOT_ANNOTATED_CDS"/>
    <property type="molecule type" value="Genomic_DNA"/>
</dbReference>
<dbReference type="InterPro" id="IPR006597">
    <property type="entry name" value="Sel1-like"/>
</dbReference>
<dbReference type="KEGG" id="lcm:102352276"/>
<keyword evidence="4" id="KW-0802">TPR repeat</keyword>
<name>M3XJA9_LATCH</name>
<dbReference type="AlphaFoldDB" id="M3XJA9"/>
<organism evidence="7 8">
    <name type="scientific">Latimeria chalumnae</name>
    <name type="common">Coelacanth</name>
    <dbReference type="NCBI Taxonomy" id="7897"/>
    <lineage>
        <taxon>Eukaryota</taxon>
        <taxon>Metazoa</taxon>
        <taxon>Chordata</taxon>
        <taxon>Craniata</taxon>
        <taxon>Vertebrata</taxon>
        <taxon>Euteleostomi</taxon>
        <taxon>Coelacanthiformes</taxon>
        <taxon>Coelacanthidae</taxon>
        <taxon>Latimeria</taxon>
    </lineage>
</organism>
<keyword evidence="2" id="KW-0963">Cytoplasm</keyword>
<evidence type="ECO:0000256" key="3">
    <source>
        <dbReference type="ARBA" id="ARBA00022737"/>
    </source>
</evidence>
<dbReference type="GO" id="GO:0005737">
    <property type="term" value="C:cytoplasm"/>
    <property type="evidence" value="ECO:0007669"/>
    <property type="project" value="UniProtKB-SubCell"/>
</dbReference>
<evidence type="ECO:0000256" key="2">
    <source>
        <dbReference type="ARBA" id="ARBA00022490"/>
    </source>
</evidence>
<keyword evidence="3" id="KW-0677">Repeat</keyword>
<dbReference type="EMBL" id="AFYH01236163">
    <property type="status" value="NOT_ANNOTATED_CDS"/>
    <property type="molecule type" value="Genomic_DNA"/>
</dbReference>
<dbReference type="RefSeq" id="XP_006011938.1">
    <property type="nucleotide sequence ID" value="XM_006011876.2"/>
</dbReference>
<accession>M3XJA9</accession>
<evidence type="ECO:0000313" key="8">
    <source>
        <dbReference type="Proteomes" id="UP000008672"/>
    </source>
</evidence>
<evidence type="ECO:0000313" key="7">
    <source>
        <dbReference type="Ensembl" id="ENSLACP00000022815.1"/>
    </source>
</evidence>
<dbReference type="GeneID" id="102352276"/>
<gene>
    <name evidence="7" type="primary">LRP2BP</name>
</gene>
<dbReference type="Pfam" id="PF08238">
    <property type="entry name" value="Sel1"/>
    <property type="match status" value="5"/>
</dbReference>
<dbReference type="InterPro" id="IPR052323">
    <property type="entry name" value="LRP2-binding"/>
</dbReference>
<dbReference type="GeneTree" id="ENSGT00390000013490"/>
<sequence length="348" mass="39324">MNLTSEALPTKSCKIVYTLADDLLFSKNGTCSEKKELEHSCSHSDLVEQVRDLLKKKIKEGEQQAPFLLGQLYFEEGWHKEAFLEFEKIKDQDSQALYQLGVMYFDGLGINEDHEKGMECMMKIAGSCNPKDKHLKYVALYNLGRAYFEGYGTYHSDEEAERLWLLAADDGNPKASIKAQTALGMFYSRPDTKDLNKAFFWHSEACGNGSLESQGAMGVMYLYGLGIRQDLASAFQCLKEAAERGNMYAQGHLVIYYYKKKMFTKAAQLAKKIAQCEDVTAVAKNTDCLLRYVAKGAAYGCFYYARCLQLGLGTEQDIKEAKKYYLKAYNLDADVTYDLQCEATIETI</sequence>
<reference evidence="7" key="2">
    <citation type="submission" date="2025-08" db="UniProtKB">
        <authorList>
            <consortium name="Ensembl"/>
        </authorList>
    </citation>
    <scope>IDENTIFICATION</scope>
</reference>
<dbReference type="OMA" id="TDHYTHA"/>
<dbReference type="PANTHER" id="PTHR44554:SF1">
    <property type="entry name" value="LRP2-BINDING PROTEIN"/>
    <property type="match status" value="1"/>
</dbReference>
<dbReference type="HOGENOM" id="CLU_068264_0_0_1"/>
<dbReference type="EMBL" id="AFYH01236166">
    <property type="status" value="NOT_ANNOTATED_CDS"/>
    <property type="molecule type" value="Genomic_DNA"/>
</dbReference>
<dbReference type="InParanoid" id="M3XJA9"/>
<dbReference type="eggNOG" id="KOG1550">
    <property type="taxonomic scope" value="Eukaryota"/>
</dbReference>